<keyword evidence="3 9" id="KW-0808">Transferase</keyword>
<comment type="subcellular location">
    <subcellularLocation>
        <location evidence="1">Membrane</location>
        <topology evidence="1">Multi-pass membrane protein</topology>
    </subcellularLocation>
</comment>
<dbReference type="Gene3D" id="3.40.50.720">
    <property type="entry name" value="NAD(P)-binding Rossmann-like Domain"/>
    <property type="match status" value="1"/>
</dbReference>
<dbReference type="GO" id="GO:0089702">
    <property type="term" value="F:undecaprenyl-phosphate glucose phosphotransferase activity"/>
    <property type="evidence" value="ECO:0007669"/>
    <property type="project" value="TreeGrafter"/>
</dbReference>
<dbReference type="Pfam" id="PF02397">
    <property type="entry name" value="Bac_transf"/>
    <property type="match status" value="1"/>
</dbReference>
<dbReference type="Proteomes" id="UP000199657">
    <property type="component" value="Unassembled WGS sequence"/>
</dbReference>
<accession>A0A1H8U380</accession>
<dbReference type="GO" id="GO:0016020">
    <property type="term" value="C:membrane"/>
    <property type="evidence" value="ECO:0007669"/>
    <property type="project" value="UniProtKB-SubCell"/>
</dbReference>
<name>A0A1H8U380_9GAMM</name>
<sequence>MIRLFSHYVPRNTLFIAALEAVILSVCVYLAAVLWAGPGEPSSLDRLAIESLLLAFTMLLAMGVMGVYGQASIEGWGSTLARLVAAGAVGFGVVSLVSRGFDETIAVLGVPGAVGIAAAFVLISLERLLVFRWKGAKALRPQVLVLGTGTRAARVEDIVRAQPSARRMDVVGFVPANEESHHVPESRLLDRREGESLWDLVNRYGVNEIIVGVRDRRNGGLPIGELLECRLHGVRVTYLTDFFERETGQIRVDSLNTSWLIFSEGFRRNTLRNLVKRTFDILASGTLLVVTMPIMVITALAILATMGSPVFYRQQRVGERGEVFTIRKFRSMRNDAEGDGKARWAAEDDDRITPVGRVIRLLRIDELPQIINVFQGQMSFVGPRPERPEFVRELTEAIPYYDARHSIKPGITGWAQVRYAYGASVDDSRQKLQYDLYYVKNHTLFLDVMILLDTVQVVLFGKGAR</sequence>
<evidence type="ECO:0000313" key="9">
    <source>
        <dbReference type="EMBL" id="SEO97516.1"/>
    </source>
</evidence>
<feature type="transmembrane region" description="Helical" evidence="7">
    <location>
        <begin position="12"/>
        <end position="35"/>
    </location>
</feature>
<dbReference type="STRING" id="406100.SAMN04488052_105137"/>
<keyword evidence="4 7" id="KW-0812">Transmembrane</keyword>
<organism evidence="9 10">
    <name type="scientific">Aquisalimonas asiatica</name>
    <dbReference type="NCBI Taxonomy" id="406100"/>
    <lineage>
        <taxon>Bacteria</taxon>
        <taxon>Pseudomonadati</taxon>
        <taxon>Pseudomonadota</taxon>
        <taxon>Gammaproteobacteria</taxon>
        <taxon>Chromatiales</taxon>
        <taxon>Ectothiorhodospiraceae</taxon>
        <taxon>Aquisalimonas</taxon>
    </lineage>
</organism>
<evidence type="ECO:0000256" key="2">
    <source>
        <dbReference type="ARBA" id="ARBA00006464"/>
    </source>
</evidence>
<dbReference type="InterPro" id="IPR003362">
    <property type="entry name" value="Bact_transf"/>
</dbReference>
<keyword evidence="6 7" id="KW-0472">Membrane</keyword>
<feature type="transmembrane region" description="Helical" evidence="7">
    <location>
        <begin position="281"/>
        <end position="306"/>
    </location>
</feature>
<keyword evidence="5 7" id="KW-1133">Transmembrane helix</keyword>
<reference evidence="9 10" key="1">
    <citation type="submission" date="2016-10" db="EMBL/GenBank/DDBJ databases">
        <authorList>
            <person name="de Groot N.N."/>
        </authorList>
    </citation>
    <scope>NUCLEOTIDE SEQUENCE [LARGE SCALE GENOMIC DNA]</scope>
    <source>
        <strain evidence="9 10">CGMCC 1.6291</strain>
    </source>
</reference>
<dbReference type="PANTHER" id="PTHR30576:SF21">
    <property type="entry name" value="UDP-GLUCOSE:UNDECAPRENYL-PHOSPHATE GLUCOSE-1-PHOSPHATE TRANSFERASE"/>
    <property type="match status" value="1"/>
</dbReference>
<dbReference type="NCBIfam" id="TIGR03025">
    <property type="entry name" value="EPS_sugtrans"/>
    <property type="match status" value="1"/>
</dbReference>
<feature type="domain" description="Bacterial sugar transferase" evidence="8">
    <location>
        <begin position="276"/>
        <end position="459"/>
    </location>
</feature>
<dbReference type="InterPro" id="IPR017475">
    <property type="entry name" value="EPS_sugar_tfrase"/>
</dbReference>
<evidence type="ECO:0000259" key="8">
    <source>
        <dbReference type="Pfam" id="PF02397"/>
    </source>
</evidence>
<comment type="similarity">
    <text evidence="2">Belongs to the bacterial sugar transferase family.</text>
</comment>
<dbReference type="EMBL" id="FOEG01000005">
    <property type="protein sequence ID" value="SEO97516.1"/>
    <property type="molecule type" value="Genomic_DNA"/>
</dbReference>
<protein>
    <submittedName>
        <fullName evidence="9">Sugar transferase, PEP-CTERM system associated/exopolysaccharide biosynthesis polyprenyl glycosylphosphotransferase</fullName>
    </submittedName>
</protein>
<evidence type="ECO:0000313" key="10">
    <source>
        <dbReference type="Proteomes" id="UP000199657"/>
    </source>
</evidence>
<dbReference type="AlphaFoldDB" id="A0A1H8U380"/>
<dbReference type="GO" id="GO:0009242">
    <property type="term" value="P:colanic acid biosynthetic process"/>
    <property type="evidence" value="ECO:0007669"/>
    <property type="project" value="TreeGrafter"/>
</dbReference>
<evidence type="ECO:0000256" key="1">
    <source>
        <dbReference type="ARBA" id="ARBA00004141"/>
    </source>
</evidence>
<proteinExistence type="inferred from homology"/>
<feature type="transmembrane region" description="Helical" evidence="7">
    <location>
        <begin position="47"/>
        <end position="68"/>
    </location>
</feature>
<gene>
    <name evidence="9" type="ORF">SAMN04488052_105137</name>
</gene>
<evidence type="ECO:0000256" key="7">
    <source>
        <dbReference type="SAM" id="Phobius"/>
    </source>
</evidence>
<dbReference type="InterPro" id="IPR017464">
    <property type="entry name" value="Sugar_tfrase_EpsB_2"/>
</dbReference>
<feature type="transmembrane region" description="Helical" evidence="7">
    <location>
        <begin position="104"/>
        <end position="125"/>
    </location>
</feature>
<dbReference type="PANTHER" id="PTHR30576">
    <property type="entry name" value="COLANIC BIOSYNTHESIS UDP-GLUCOSE LIPID CARRIER TRANSFERASE"/>
    <property type="match status" value="1"/>
</dbReference>
<evidence type="ECO:0000256" key="5">
    <source>
        <dbReference type="ARBA" id="ARBA00022989"/>
    </source>
</evidence>
<evidence type="ECO:0000256" key="4">
    <source>
        <dbReference type="ARBA" id="ARBA00022692"/>
    </source>
</evidence>
<feature type="transmembrane region" description="Helical" evidence="7">
    <location>
        <begin position="80"/>
        <end position="98"/>
    </location>
</feature>
<evidence type="ECO:0000256" key="3">
    <source>
        <dbReference type="ARBA" id="ARBA00022679"/>
    </source>
</evidence>
<keyword evidence="10" id="KW-1185">Reference proteome</keyword>
<evidence type="ECO:0000256" key="6">
    <source>
        <dbReference type="ARBA" id="ARBA00023136"/>
    </source>
</evidence>
<dbReference type="NCBIfam" id="TIGR03013">
    <property type="entry name" value="EpsB_2"/>
    <property type="match status" value="1"/>
</dbReference>